<comment type="function">
    <text evidence="1">Involved in the transposition of the insertion sequence.</text>
</comment>
<dbReference type="GO" id="GO:0003676">
    <property type="term" value="F:nucleic acid binding"/>
    <property type="evidence" value="ECO:0007669"/>
    <property type="project" value="InterPro"/>
</dbReference>
<gene>
    <name evidence="3" type="ORF">Aple_038200</name>
</gene>
<feature type="domain" description="Integrase catalytic" evidence="2">
    <location>
        <begin position="124"/>
        <end position="287"/>
    </location>
</feature>
<protein>
    <submittedName>
        <fullName evidence="3">Transposase</fullName>
    </submittedName>
</protein>
<accession>A0A5M3XI74</accession>
<dbReference type="Proteomes" id="UP000377595">
    <property type="component" value="Unassembled WGS sequence"/>
</dbReference>
<dbReference type="InterPro" id="IPR012337">
    <property type="entry name" value="RNaseH-like_sf"/>
</dbReference>
<dbReference type="InterPro" id="IPR025948">
    <property type="entry name" value="HTH-like_dom"/>
</dbReference>
<dbReference type="Pfam" id="PF13333">
    <property type="entry name" value="rve_2"/>
    <property type="match status" value="1"/>
</dbReference>
<dbReference type="Pfam" id="PF13276">
    <property type="entry name" value="HTH_21"/>
    <property type="match status" value="1"/>
</dbReference>
<dbReference type="Gene3D" id="3.30.420.10">
    <property type="entry name" value="Ribonuclease H-like superfamily/Ribonuclease H"/>
    <property type="match status" value="1"/>
</dbReference>
<dbReference type="PROSITE" id="PS50994">
    <property type="entry name" value="INTEGRASE"/>
    <property type="match status" value="1"/>
</dbReference>
<dbReference type="EMBL" id="BLAF01000019">
    <property type="protein sequence ID" value="GES20924.1"/>
    <property type="molecule type" value="Genomic_DNA"/>
</dbReference>
<sequence>MTAKYELIDAEKANYAIVDMCRWLAVSRSGFYEWRERPASATAERRERLKVAITRVFAEHYETYGYRRVHAGLCRQGERVSPETVRALMRELGLVVCQPAPWRPVTTEAGDGHRIPDLLGRDFTAPAPGVKFVGDITYVPTWEGFLYVATVIDCYSKKVVGWAMADHFKTPLIEVAMDMAAVNVSFVEGAVFHSDRGSNYTSEAFGRKLDSMGVRQSVGRTGVCWDNAMAESFFSMLKNEWLNRFTFATRDKARRQVVRYIEGFYNRRRLHSGLGYQTPQEVEDRYLAGQSVA</sequence>
<dbReference type="AlphaFoldDB" id="A0A5M3XI74"/>
<evidence type="ECO:0000256" key="1">
    <source>
        <dbReference type="ARBA" id="ARBA00002286"/>
    </source>
</evidence>
<dbReference type="GO" id="GO:0015074">
    <property type="term" value="P:DNA integration"/>
    <property type="evidence" value="ECO:0007669"/>
    <property type="project" value="InterPro"/>
</dbReference>
<dbReference type="InterPro" id="IPR036397">
    <property type="entry name" value="RNaseH_sf"/>
</dbReference>
<dbReference type="NCBIfam" id="NF033516">
    <property type="entry name" value="transpos_IS3"/>
    <property type="match status" value="1"/>
</dbReference>
<dbReference type="PANTHER" id="PTHR46889:SF5">
    <property type="entry name" value="INTEGRASE PROTEIN"/>
    <property type="match status" value="1"/>
</dbReference>
<dbReference type="Pfam" id="PF00665">
    <property type="entry name" value="rve"/>
    <property type="match status" value="1"/>
</dbReference>
<dbReference type="InterPro" id="IPR001584">
    <property type="entry name" value="Integrase_cat-core"/>
</dbReference>
<reference evidence="3 4" key="1">
    <citation type="submission" date="2019-10" db="EMBL/GenBank/DDBJ databases">
        <title>Whole genome shotgun sequence of Acrocarpospora pleiomorpha NBRC 16267.</title>
        <authorList>
            <person name="Ichikawa N."/>
            <person name="Kimura A."/>
            <person name="Kitahashi Y."/>
            <person name="Komaki H."/>
            <person name="Oguchi A."/>
        </authorList>
    </citation>
    <scope>NUCLEOTIDE SEQUENCE [LARGE SCALE GENOMIC DNA]</scope>
    <source>
        <strain evidence="3 4">NBRC 16267</strain>
    </source>
</reference>
<evidence type="ECO:0000313" key="4">
    <source>
        <dbReference type="Proteomes" id="UP000377595"/>
    </source>
</evidence>
<organism evidence="3 4">
    <name type="scientific">Acrocarpospora pleiomorpha</name>
    <dbReference type="NCBI Taxonomy" id="90975"/>
    <lineage>
        <taxon>Bacteria</taxon>
        <taxon>Bacillati</taxon>
        <taxon>Actinomycetota</taxon>
        <taxon>Actinomycetes</taxon>
        <taxon>Streptosporangiales</taxon>
        <taxon>Streptosporangiaceae</taxon>
        <taxon>Acrocarpospora</taxon>
    </lineage>
</organism>
<name>A0A5M3XI74_9ACTN</name>
<keyword evidence="4" id="KW-1185">Reference proteome</keyword>
<comment type="caution">
    <text evidence="3">The sequence shown here is derived from an EMBL/GenBank/DDBJ whole genome shotgun (WGS) entry which is preliminary data.</text>
</comment>
<evidence type="ECO:0000313" key="3">
    <source>
        <dbReference type="EMBL" id="GES20924.1"/>
    </source>
</evidence>
<dbReference type="PANTHER" id="PTHR46889">
    <property type="entry name" value="TRANSPOSASE INSF FOR INSERTION SEQUENCE IS3B-RELATED"/>
    <property type="match status" value="1"/>
</dbReference>
<dbReference type="InterPro" id="IPR048020">
    <property type="entry name" value="Transpos_IS3"/>
</dbReference>
<proteinExistence type="predicted"/>
<evidence type="ECO:0000259" key="2">
    <source>
        <dbReference type="PROSITE" id="PS50994"/>
    </source>
</evidence>
<dbReference type="SUPFAM" id="SSF53098">
    <property type="entry name" value="Ribonuclease H-like"/>
    <property type="match status" value="1"/>
</dbReference>
<dbReference type="InterPro" id="IPR050900">
    <property type="entry name" value="Transposase_IS3/IS150/IS904"/>
</dbReference>